<dbReference type="InterPro" id="IPR052243">
    <property type="entry name" value="Mito_inner_membrane_organizer"/>
</dbReference>
<feature type="compositionally biased region" description="Polar residues" evidence="1">
    <location>
        <begin position="1"/>
        <end position="12"/>
    </location>
</feature>
<evidence type="ECO:0000256" key="1">
    <source>
        <dbReference type="SAM" id="MobiDB-lite"/>
    </source>
</evidence>
<dbReference type="PANTHER" id="PTHR44157">
    <property type="entry name" value="DNAJ HOMOLOG SUBFAMILY C MEMBER 11"/>
    <property type="match status" value="1"/>
</dbReference>
<dbReference type="Proteomes" id="UP000789508">
    <property type="component" value="Unassembled WGS sequence"/>
</dbReference>
<name>A0A9N9CCE2_9GLOM</name>
<dbReference type="GO" id="GO:0005739">
    <property type="term" value="C:mitochondrion"/>
    <property type="evidence" value="ECO:0007669"/>
    <property type="project" value="GOC"/>
</dbReference>
<sequence length="119" mass="13857">MSGFSSRQTPRSRNQKNRRNKISGDPQSLRRQVLTDPTQRMIYDLFGEEGLKTQWEVGFRLKTPQELREEFQNKARLKKEQEVENIVKPKSDVQISIDASQLFNPYDGPKHDGKAKRAP</sequence>
<gene>
    <name evidence="2" type="ORF">ALEPTO_LOCUS7883</name>
</gene>
<evidence type="ECO:0000313" key="2">
    <source>
        <dbReference type="EMBL" id="CAG8595141.1"/>
    </source>
</evidence>
<feature type="non-terminal residue" evidence="2">
    <location>
        <position position="1"/>
    </location>
</feature>
<accession>A0A9N9CCE2</accession>
<comment type="caution">
    <text evidence="2">The sequence shown here is derived from an EMBL/GenBank/DDBJ whole genome shotgun (WGS) entry which is preliminary data.</text>
</comment>
<feature type="region of interest" description="Disordered" evidence="1">
    <location>
        <begin position="1"/>
        <end position="35"/>
    </location>
</feature>
<dbReference type="AlphaFoldDB" id="A0A9N9CCE2"/>
<dbReference type="GO" id="GO:0042407">
    <property type="term" value="P:cristae formation"/>
    <property type="evidence" value="ECO:0007669"/>
    <property type="project" value="TreeGrafter"/>
</dbReference>
<dbReference type="EMBL" id="CAJVPS010003843">
    <property type="protein sequence ID" value="CAG8595141.1"/>
    <property type="molecule type" value="Genomic_DNA"/>
</dbReference>
<protein>
    <submittedName>
        <fullName evidence="2">13121_t:CDS:1</fullName>
    </submittedName>
</protein>
<dbReference type="PANTHER" id="PTHR44157:SF1">
    <property type="entry name" value="DNAJ HOMOLOG SUBFAMILY C MEMBER 11"/>
    <property type="match status" value="1"/>
</dbReference>
<evidence type="ECO:0000313" key="3">
    <source>
        <dbReference type="Proteomes" id="UP000789508"/>
    </source>
</evidence>
<feature type="compositionally biased region" description="Polar residues" evidence="1">
    <location>
        <begin position="25"/>
        <end position="35"/>
    </location>
</feature>
<organism evidence="2 3">
    <name type="scientific">Ambispora leptoticha</name>
    <dbReference type="NCBI Taxonomy" id="144679"/>
    <lineage>
        <taxon>Eukaryota</taxon>
        <taxon>Fungi</taxon>
        <taxon>Fungi incertae sedis</taxon>
        <taxon>Mucoromycota</taxon>
        <taxon>Glomeromycotina</taxon>
        <taxon>Glomeromycetes</taxon>
        <taxon>Archaeosporales</taxon>
        <taxon>Ambisporaceae</taxon>
        <taxon>Ambispora</taxon>
    </lineage>
</organism>
<keyword evidence="3" id="KW-1185">Reference proteome</keyword>
<proteinExistence type="predicted"/>
<reference evidence="2" key="1">
    <citation type="submission" date="2021-06" db="EMBL/GenBank/DDBJ databases">
        <authorList>
            <person name="Kallberg Y."/>
            <person name="Tangrot J."/>
            <person name="Rosling A."/>
        </authorList>
    </citation>
    <scope>NUCLEOTIDE SEQUENCE</scope>
    <source>
        <strain evidence="2">FL130A</strain>
    </source>
</reference>
<dbReference type="OrthoDB" id="10250354at2759"/>